<name>A0ABT4DCU0_9CLOT</name>
<keyword evidence="2" id="KW-0540">Nuclease</keyword>
<feature type="domain" description="Endoribonuclease YicC-like N-terminal" evidence="6">
    <location>
        <begin position="2"/>
        <end position="157"/>
    </location>
</feature>
<dbReference type="InterPro" id="IPR013527">
    <property type="entry name" value="YicC-like_N"/>
</dbReference>
<dbReference type="Pfam" id="PF03755">
    <property type="entry name" value="YicC-like_N"/>
    <property type="match status" value="1"/>
</dbReference>
<protein>
    <submittedName>
        <fullName evidence="8">YicC family protein</fullName>
    </submittedName>
</protein>
<evidence type="ECO:0000256" key="2">
    <source>
        <dbReference type="ARBA" id="ARBA00022722"/>
    </source>
</evidence>
<dbReference type="InterPro" id="IPR005229">
    <property type="entry name" value="YicC/YloC-like"/>
</dbReference>
<evidence type="ECO:0000256" key="4">
    <source>
        <dbReference type="ARBA" id="ARBA00022801"/>
    </source>
</evidence>
<dbReference type="EMBL" id="JAPQFJ010000013">
    <property type="protein sequence ID" value="MCY6959463.1"/>
    <property type="molecule type" value="Genomic_DNA"/>
</dbReference>
<dbReference type="Pfam" id="PF08340">
    <property type="entry name" value="YicC-like_C"/>
    <property type="match status" value="1"/>
</dbReference>
<keyword evidence="9" id="KW-1185">Reference proteome</keyword>
<dbReference type="Proteomes" id="UP001144612">
    <property type="component" value="Unassembled WGS sequence"/>
</dbReference>
<evidence type="ECO:0000313" key="8">
    <source>
        <dbReference type="EMBL" id="MCY6959463.1"/>
    </source>
</evidence>
<evidence type="ECO:0000259" key="6">
    <source>
        <dbReference type="Pfam" id="PF03755"/>
    </source>
</evidence>
<evidence type="ECO:0000256" key="3">
    <source>
        <dbReference type="ARBA" id="ARBA00022759"/>
    </source>
</evidence>
<evidence type="ECO:0000256" key="1">
    <source>
        <dbReference type="ARBA" id="ARBA00001968"/>
    </source>
</evidence>
<comment type="cofactor">
    <cofactor evidence="1">
        <name>a divalent metal cation</name>
        <dbReference type="ChEBI" id="CHEBI:60240"/>
    </cofactor>
</comment>
<proteinExistence type="inferred from homology"/>
<gene>
    <name evidence="8" type="ORF">OW729_12665</name>
</gene>
<evidence type="ECO:0000256" key="5">
    <source>
        <dbReference type="ARBA" id="ARBA00035648"/>
    </source>
</evidence>
<keyword evidence="4" id="KW-0378">Hydrolase</keyword>
<dbReference type="InterPro" id="IPR013551">
    <property type="entry name" value="YicC-like_C"/>
</dbReference>
<evidence type="ECO:0000259" key="7">
    <source>
        <dbReference type="Pfam" id="PF08340"/>
    </source>
</evidence>
<comment type="caution">
    <text evidence="8">The sequence shown here is derived from an EMBL/GenBank/DDBJ whole genome shotgun (WGS) entry which is preliminary data.</text>
</comment>
<sequence>MVKSMTGFGRAISEEGTSRSFTIEIKTVNHRYFDLNVRMPRTLVSLENKVRETINSKISRGKVDVFISQNSYDEQDREICFNEEISDNYFRCLEKIKGKYDIINDISISLIAKFPEVITMEKKEEDLEQVWESLRTPLIEALDGLVDMRKKEGEKLHEDILVKCNNIKQLVDEIEEKSPIVVKEYKLKLEGRLSELLESTVIDENRIATEVAIFADKASIDEEIVRLNSHVVQLKENLLKEESVGRKLDFIVQEMNREANTIASKANDLEIVNSVINIKNYIEKIREQVQNIE</sequence>
<accession>A0ABT4DCU0</accession>
<keyword evidence="3" id="KW-0255">Endonuclease</keyword>
<dbReference type="PANTHER" id="PTHR30636:SF3">
    <property type="entry name" value="UPF0701 PROTEIN YICC"/>
    <property type="match status" value="1"/>
</dbReference>
<feature type="domain" description="Endoribonuclease YicC-like C-terminal" evidence="7">
    <location>
        <begin position="174"/>
        <end position="293"/>
    </location>
</feature>
<comment type="similarity">
    <text evidence="5">Belongs to the YicC/YloC family.</text>
</comment>
<evidence type="ECO:0000313" key="9">
    <source>
        <dbReference type="Proteomes" id="UP001144612"/>
    </source>
</evidence>
<reference evidence="8" key="1">
    <citation type="submission" date="2022-12" db="EMBL/GenBank/DDBJ databases">
        <title>Clostridium sp. nov., isolated from industrial wastewater.</title>
        <authorList>
            <person name="Jiayan W."/>
        </authorList>
    </citation>
    <scope>NUCLEOTIDE SEQUENCE</scope>
    <source>
        <strain evidence="8">ZC22-4</strain>
    </source>
</reference>
<dbReference type="RefSeq" id="WP_268061890.1">
    <property type="nucleotide sequence ID" value="NZ_JAPQFJ010000013.1"/>
</dbReference>
<dbReference type="PANTHER" id="PTHR30636">
    <property type="entry name" value="UPF0701 PROTEIN YICC"/>
    <property type="match status" value="1"/>
</dbReference>
<dbReference type="NCBIfam" id="TIGR00255">
    <property type="entry name" value="YicC/YloC family endoribonuclease"/>
    <property type="match status" value="1"/>
</dbReference>
<organism evidence="8 9">
    <name type="scientific">Clostridium brassicae</name>
    <dbReference type="NCBI Taxonomy" id="2999072"/>
    <lineage>
        <taxon>Bacteria</taxon>
        <taxon>Bacillati</taxon>
        <taxon>Bacillota</taxon>
        <taxon>Clostridia</taxon>
        <taxon>Eubacteriales</taxon>
        <taxon>Clostridiaceae</taxon>
        <taxon>Clostridium</taxon>
    </lineage>
</organism>